<feature type="domain" description="SWIM-type" evidence="15">
    <location>
        <begin position="441"/>
        <end position="473"/>
    </location>
</feature>
<dbReference type="GO" id="GO:0005524">
    <property type="term" value="F:ATP binding"/>
    <property type="evidence" value="ECO:0007669"/>
    <property type="project" value="UniProtKB-KW"/>
</dbReference>
<sequence length="893" mass="99868">MENIASGDDAEVSLTVVPFDGQSHVSTGEVGVQPPLNFVDWDALQIIESIDNEVRLEVASDEQLYALLGLRGEDEREKMIGKLVVSAYNGGHTCTSSMRRKTTTPSAKWVTSKAVSILKMTPHMGRGKERAMAELYGSWEESFGLLYNWRAEVMKKMSNSVIEIDVVVEDGIPHFRRFFCALGPCIEGFLEGYRPYLSIDSTALNGRWNGHLATACSVDGHNWMYPMAYGFIDSETSDNWIWFMTQLHKVIGDLPLLAVCTNACKGLELAVKYAFPMAEQRECFRHLMDNYVKKFSGAEHMYPAGRAYRREVYEYHMSKVLENPDVKYYLDTYHSLKWMRSGFNPAIKCDYVTNNIAEVFNNWIKDIKDLPVCELADRLREMIMVLWYKRRKIGQRLEGKILPAVLHVLNAQTRGLGHLSVVHGDHYAAQVVDISTTSARHVVKAYLHECSCEEWQHTGKPCQHALALITAQPLRDVKMEDFVHEYYSVERFKNAYKRWNLPLPDKSQWPKVDLSHDLGAPLGKRSAGRQRKNRIKGALEGGGATNKANNEGKETEKEKKRIKGPTKCQKCGGLGYRQSSYKCPYNGIKKSSAFYPAILQRIIHAFHREKEESLRFDVTVSIQLRVSLGWNCGRLMDLSVQTTSPSKQSALVPGRSAESSKSNSDVVSKEQKSTQQQNESVDLTDGKVPAELIEGKLAPESLADEGKDVVESGITNGSLKSSSALGKGYGLASGSGSARLVGRSETGERGFSSSRCRPSTSSDVSDESSCSSISSVTKPHKANDSRWEAIQMIRTRDGILGLSHFKLLKKLGCGDIGSVYLSELSGTKSYFAMKVMDKASLASRKKLLRAQTEKEILQCPDHPFRPTLYTHFETDKFSCLVIEFCPGGDLHTL</sequence>
<evidence type="ECO:0000256" key="12">
    <source>
        <dbReference type="PROSITE-ProRule" id="PRU00325"/>
    </source>
</evidence>
<dbReference type="GO" id="GO:0004674">
    <property type="term" value="F:protein serine/threonine kinase activity"/>
    <property type="evidence" value="ECO:0007669"/>
    <property type="project" value="UniProtKB-KW"/>
</dbReference>
<feature type="compositionally biased region" description="Basic residues" evidence="13">
    <location>
        <begin position="526"/>
        <end position="535"/>
    </location>
</feature>
<dbReference type="GO" id="GO:0008270">
    <property type="term" value="F:zinc ion binding"/>
    <property type="evidence" value="ECO:0007669"/>
    <property type="project" value="UniProtKB-KW"/>
</dbReference>
<keyword evidence="2" id="KW-0723">Serine/threonine-protein kinase</keyword>
<reference evidence="16" key="2">
    <citation type="submission" date="2013-04" db="UniProtKB">
        <authorList>
            <consortium name="EnsemblPlants"/>
        </authorList>
    </citation>
    <scope>IDENTIFICATION</scope>
</reference>
<evidence type="ECO:0000313" key="17">
    <source>
        <dbReference type="Proteomes" id="UP000006038"/>
    </source>
</evidence>
<evidence type="ECO:0000256" key="1">
    <source>
        <dbReference type="ARBA" id="ARBA00012513"/>
    </source>
</evidence>
<evidence type="ECO:0000256" key="6">
    <source>
        <dbReference type="ARBA" id="ARBA00022771"/>
    </source>
</evidence>
<dbReference type="Pfam" id="PF10551">
    <property type="entry name" value="MULE"/>
    <property type="match status" value="1"/>
</dbReference>
<evidence type="ECO:0000256" key="2">
    <source>
        <dbReference type="ARBA" id="ARBA00022527"/>
    </source>
</evidence>
<dbReference type="eggNOG" id="KOG0610">
    <property type="taxonomic scope" value="Eukaryota"/>
</dbReference>
<evidence type="ECO:0000256" key="10">
    <source>
        <dbReference type="ARBA" id="ARBA00047899"/>
    </source>
</evidence>
<dbReference type="Proteomes" id="UP000006038">
    <property type="component" value="Chromosome 6"/>
</dbReference>
<organism evidence="16">
    <name type="scientific">Oryza brachyantha</name>
    <name type="common">malo sina</name>
    <dbReference type="NCBI Taxonomy" id="4533"/>
    <lineage>
        <taxon>Eukaryota</taxon>
        <taxon>Viridiplantae</taxon>
        <taxon>Streptophyta</taxon>
        <taxon>Embryophyta</taxon>
        <taxon>Tracheophyta</taxon>
        <taxon>Spermatophyta</taxon>
        <taxon>Magnoliopsida</taxon>
        <taxon>Liliopsida</taxon>
        <taxon>Poales</taxon>
        <taxon>Poaceae</taxon>
        <taxon>BOP clade</taxon>
        <taxon>Oryzoideae</taxon>
        <taxon>Oryzeae</taxon>
        <taxon>Oryzinae</taxon>
        <taxon>Oryza</taxon>
    </lineage>
</organism>
<dbReference type="PANTHER" id="PTHR45637">
    <property type="entry name" value="FLIPPASE KINASE 1-RELATED"/>
    <property type="match status" value="1"/>
</dbReference>
<feature type="domain" description="Protein kinase" evidence="14">
    <location>
        <begin position="805"/>
        <end position="893"/>
    </location>
</feature>
<comment type="catalytic activity">
    <reaction evidence="10">
        <text>L-threonyl-[protein] + ATP = O-phospho-L-threonyl-[protein] + ADP + H(+)</text>
        <dbReference type="Rhea" id="RHEA:46608"/>
        <dbReference type="Rhea" id="RHEA-COMP:11060"/>
        <dbReference type="Rhea" id="RHEA-COMP:11605"/>
        <dbReference type="ChEBI" id="CHEBI:15378"/>
        <dbReference type="ChEBI" id="CHEBI:30013"/>
        <dbReference type="ChEBI" id="CHEBI:30616"/>
        <dbReference type="ChEBI" id="CHEBI:61977"/>
        <dbReference type="ChEBI" id="CHEBI:456216"/>
        <dbReference type="EC" id="2.7.11.1"/>
    </reaction>
</comment>
<dbReference type="AlphaFoldDB" id="J3MDD4"/>
<name>J3MDD4_ORYBR</name>
<keyword evidence="5" id="KW-0547">Nucleotide-binding</keyword>
<dbReference type="Gene3D" id="3.30.200.20">
    <property type="entry name" value="Phosphorylase Kinase, domain 1"/>
    <property type="match status" value="1"/>
</dbReference>
<dbReference type="Pfam" id="PF00069">
    <property type="entry name" value="Pkinase"/>
    <property type="match status" value="1"/>
</dbReference>
<dbReference type="STRING" id="4533.J3MDD4"/>
<feature type="compositionally biased region" description="Low complexity" evidence="13">
    <location>
        <begin position="734"/>
        <end position="744"/>
    </location>
</feature>
<feature type="compositionally biased region" description="Low complexity" evidence="13">
    <location>
        <begin position="752"/>
        <end position="777"/>
    </location>
</feature>
<keyword evidence="3" id="KW-0808">Transferase</keyword>
<feature type="region of interest" description="Disordered" evidence="13">
    <location>
        <begin position="734"/>
        <end position="778"/>
    </location>
</feature>
<keyword evidence="7" id="KW-0418">Kinase</keyword>
<proteinExistence type="predicted"/>
<dbReference type="SUPFAM" id="SSF56112">
    <property type="entry name" value="Protein kinase-like (PK-like)"/>
    <property type="match status" value="1"/>
</dbReference>
<keyword evidence="9" id="KW-0067">ATP-binding</keyword>
<evidence type="ECO:0000256" key="3">
    <source>
        <dbReference type="ARBA" id="ARBA00022679"/>
    </source>
</evidence>
<evidence type="ECO:0000256" key="8">
    <source>
        <dbReference type="ARBA" id="ARBA00022833"/>
    </source>
</evidence>
<evidence type="ECO:0000259" key="15">
    <source>
        <dbReference type="PROSITE" id="PS50966"/>
    </source>
</evidence>
<evidence type="ECO:0000256" key="7">
    <source>
        <dbReference type="ARBA" id="ARBA00022777"/>
    </source>
</evidence>
<keyword evidence="8" id="KW-0862">Zinc</keyword>
<reference evidence="16" key="1">
    <citation type="journal article" date="2013" name="Nat. Commun.">
        <title>Whole-genome sequencing of Oryza brachyantha reveals mechanisms underlying Oryza genome evolution.</title>
        <authorList>
            <person name="Chen J."/>
            <person name="Huang Q."/>
            <person name="Gao D."/>
            <person name="Wang J."/>
            <person name="Lang Y."/>
            <person name="Liu T."/>
            <person name="Li B."/>
            <person name="Bai Z."/>
            <person name="Luis Goicoechea J."/>
            <person name="Liang C."/>
            <person name="Chen C."/>
            <person name="Zhang W."/>
            <person name="Sun S."/>
            <person name="Liao Y."/>
            <person name="Zhang X."/>
            <person name="Yang L."/>
            <person name="Song C."/>
            <person name="Wang M."/>
            <person name="Shi J."/>
            <person name="Liu G."/>
            <person name="Liu J."/>
            <person name="Zhou H."/>
            <person name="Zhou W."/>
            <person name="Yu Q."/>
            <person name="An N."/>
            <person name="Chen Y."/>
            <person name="Cai Q."/>
            <person name="Wang B."/>
            <person name="Liu B."/>
            <person name="Min J."/>
            <person name="Huang Y."/>
            <person name="Wu H."/>
            <person name="Li Z."/>
            <person name="Zhang Y."/>
            <person name="Yin Y."/>
            <person name="Song W."/>
            <person name="Jiang J."/>
            <person name="Jackson S.A."/>
            <person name="Wing R.A."/>
            <person name="Wang J."/>
            <person name="Chen M."/>
        </authorList>
    </citation>
    <scope>NUCLEOTIDE SEQUENCE [LARGE SCALE GENOMIC DNA]</scope>
    <source>
        <strain evidence="16">cv. IRGC 101232</strain>
    </source>
</reference>
<accession>J3MDD4</accession>
<protein>
    <recommendedName>
        <fullName evidence="1">non-specific serine/threonine protein kinase</fullName>
        <ecNumber evidence="1">2.7.11.1</ecNumber>
    </recommendedName>
</protein>
<evidence type="ECO:0000256" key="9">
    <source>
        <dbReference type="ARBA" id="ARBA00022840"/>
    </source>
</evidence>
<dbReference type="EnsemblPlants" id="OB06G20280.1">
    <property type="protein sequence ID" value="OB06G20280.1"/>
    <property type="gene ID" value="OB06G20280"/>
</dbReference>
<keyword evidence="4" id="KW-0479">Metal-binding</keyword>
<feature type="region of interest" description="Disordered" evidence="13">
    <location>
        <begin position="520"/>
        <end position="563"/>
    </location>
</feature>
<dbReference type="InterPro" id="IPR018289">
    <property type="entry name" value="MULE_transposase_dom"/>
</dbReference>
<dbReference type="SMART" id="SM00575">
    <property type="entry name" value="ZnF_PMZ"/>
    <property type="match status" value="1"/>
</dbReference>
<dbReference type="PROSITE" id="PS50966">
    <property type="entry name" value="ZF_SWIM"/>
    <property type="match status" value="1"/>
</dbReference>
<dbReference type="Pfam" id="PF04434">
    <property type="entry name" value="SWIM"/>
    <property type="match status" value="1"/>
</dbReference>
<feature type="region of interest" description="Disordered" evidence="13">
    <location>
        <begin position="643"/>
        <end position="687"/>
    </location>
</feature>
<evidence type="ECO:0000256" key="13">
    <source>
        <dbReference type="SAM" id="MobiDB-lite"/>
    </source>
</evidence>
<feature type="compositionally biased region" description="Polar residues" evidence="13">
    <location>
        <begin position="657"/>
        <end position="666"/>
    </location>
</feature>
<dbReference type="InterPro" id="IPR011009">
    <property type="entry name" value="Kinase-like_dom_sf"/>
</dbReference>
<dbReference type="Gramene" id="OB06G20280.1">
    <property type="protein sequence ID" value="OB06G20280.1"/>
    <property type="gene ID" value="OB06G20280"/>
</dbReference>
<dbReference type="InterPro" id="IPR007527">
    <property type="entry name" value="Znf_SWIM"/>
</dbReference>
<dbReference type="InterPro" id="IPR000719">
    <property type="entry name" value="Prot_kinase_dom"/>
</dbReference>
<dbReference type="FunFam" id="3.30.200.20:FF:000032">
    <property type="entry name" value="Serine/threonine-protein kinase D6PK-like"/>
    <property type="match status" value="1"/>
</dbReference>
<dbReference type="InterPro" id="IPR006564">
    <property type="entry name" value="Znf_PMZ"/>
</dbReference>
<dbReference type="EC" id="2.7.11.1" evidence="1"/>
<evidence type="ECO:0000259" key="14">
    <source>
        <dbReference type="PROSITE" id="PS50011"/>
    </source>
</evidence>
<dbReference type="PROSITE" id="PS50011">
    <property type="entry name" value="PROTEIN_KINASE_DOM"/>
    <property type="match status" value="1"/>
</dbReference>
<keyword evidence="6 12" id="KW-0863">Zinc-finger</keyword>
<evidence type="ECO:0000256" key="11">
    <source>
        <dbReference type="ARBA" id="ARBA00048679"/>
    </source>
</evidence>
<keyword evidence="17" id="KW-1185">Reference proteome</keyword>
<evidence type="ECO:0000313" key="16">
    <source>
        <dbReference type="EnsemblPlants" id="OB06G20280.1"/>
    </source>
</evidence>
<comment type="catalytic activity">
    <reaction evidence="11">
        <text>L-seryl-[protein] + ATP = O-phospho-L-seryl-[protein] + ADP + H(+)</text>
        <dbReference type="Rhea" id="RHEA:17989"/>
        <dbReference type="Rhea" id="RHEA-COMP:9863"/>
        <dbReference type="Rhea" id="RHEA-COMP:11604"/>
        <dbReference type="ChEBI" id="CHEBI:15378"/>
        <dbReference type="ChEBI" id="CHEBI:29999"/>
        <dbReference type="ChEBI" id="CHEBI:30616"/>
        <dbReference type="ChEBI" id="CHEBI:83421"/>
        <dbReference type="ChEBI" id="CHEBI:456216"/>
        <dbReference type="EC" id="2.7.11.1"/>
    </reaction>
</comment>
<dbReference type="HOGENOM" id="CLU_323763_0_0_1"/>
<feature type="compositionally biased region" description="Basic and acidic residues" evidence="13">
    <location>
        <begin position="550"/>
        <end position="559"/>
    </location>
</feature>
<evidence type="ECO:0000256" key="4">
    <source>
        <dbReference type="ARBA" id="ARBA00022723"/>
    </source>
</evidence>
<evidence type="ECO:0000256" key="5">
    <source>
        <dbReference type="ARBA" id="ARBA00022741"/>
    </source>
</evidence>